<evidence type="ECO:0000313" key="4">
    <source>
        <dbReference type="EMBL" id="SER46934.1"/>
    </source>
</evidence>
<dbReference type="RefSeq" id="WP_093047217.1">
    <property type="nucleotide sequence ID" value="NZ_FOGT01000001.1"/>
</dbReference>
<dbReference type="InterPro" id="IPR048447">
    <property type="entry name" value="DUF1980_C"/>
</dbReference>
<dbReference type="Proteomes" id="UP000198571">
    <property type="component" value="Unassembled WGS sequence"/>
</dbReference>
<dbReference type="PANTHER" id="PTHR40047">
    <property type="entry name" value="UPF0703 PROTEIN YCGQ"/>
    <property type="match status" value="1"/>
</dbReference>
<evidence type="ECO:0000259" key="2">
    <source>
        <dbReference type="Pfam" id="PF09323"/>
    </source>
</evidence>
<keyword evidence="1" id="KW-0472">Membrane</keyword>
<gene>
    <name evidence="4" type="ORF">SAMN05518684_101290</name>
</gene>
<dbReference type="AlphaFoldDB" id="A0A1H9PFH5"/>
<evidence type="ECO:0000259" key="3">
    <source>
        <dbReference type="Pfam" id="PF21537"/>
    </source>
</evidence>
<keyword evidence="1" id="KW-0812">Transmembrane</keyword>
<dbReference type="Pfam" id="PF21537">
    <property type="entry name" value="DUF1980_C"/>
    <property type="match status" value="1"/>
</dbReference>
<accession>A0A1H9PFH5</accession>
<reference evidence="5" key="1">
    <citation type="submission" date="2016-10" db="EMBL/GenBank/DDBJ databases">
        <authorList>
            <person name="Varghese N."/>
            <person name="Submissions S."/>
        </authorList>
    </citation>
    <scope>NUCLEOTIDE SEQUENCE [LARGE SCALE GENOMIC DNA]</scope>
    <source>
        <strain evidence="5">S9</strain>
    </source>
</reference>
<name>A0A1H9PFH5_9BACI</name>
<dbReference type="NCBIfam" id="TIGR03943">
    <property type="entry name" value="TIGR03943 family putative permease subunit"/>
    <property type="match status" value="1"/>
</dbReference>
<dbReference type="OrthoDB" id="9770408at2"/>
<dbReference type="InterPro" id="IPR015402">
    <property type="entry name" value="DUF1980"/>
</dbReference>
<evidence type="ECO:0000256" key="1">
    <source>
        <dbReference type="SAM" id="Phobius"/>
    </source>
</evidence>
<keyword evidence="5" id="KW-1185">Reference proteome</keyword>
<dbReference type="InterPro" id="IPR048493">
    <property type="entry name" value="DUF1980_N"/>
</dbReference>
<feature type="transmembrane region" description="Helical" evidence="1">
    <location>
        <begin position="44"/>
        <end position="61"/>
    </location>
</feature>
<feature type="domain" description="DUF1980" evidence="2">
    <location>
        <begin position="12"/>
        <end position="121"/>
    </location>
</feature>
<feature type="transmembrane region" description="Helical" evidence="1">
    <location>
        <begin position="12"/>
        <end position="38"/>
    </location>
</feature>
<dbReference type="Pfam" id="PF09323">
    <property type="entry name" value="DUF1980"/>
    <property type="match status" value="1"/>
</dbReference>
<sequence>MKNYDYSFHAFIQGIILIGFAMLILSLVLTGNIVYYIAPSMMPFIYFALVTFFILGIVQVFRSTKNDEEDSSCGCEHEHQISGPSWLKLIIYGIFILPVLFGFTLPDRSLDSSVAANRGIQFGGGSNPQAAEGNVNSATEAENGNTARAEAYLDDPEGYLDSIGASSEEEEEHYTMEEVYDEEWFDDYYQELAEEMLEKDTVLVTDENYLDMMTVLDLYLDEFIGNGIEITGFAYREPGFDPDQIVAARFAMTCCTADASVYGTMIEAAESGNVEDDTWIVAWGTIEKGHYKDQQIPVVTDAHIEEIDEPESPYVYPNF</sequence>
<organism evidence="4 5">
    <name type="scientific">Salipaludibacillus aurantiacus</name>
    <dbReference type="NCBI Taxonomy" id="1601833"/>
    <lineage>
        <taxon>Bacteria</taxon>
        <taxon>Bacillati</taxon>
        <taxon>Bacillota</taxon>
        <taxon>Bacilli</taxon>
        <taxon>Bacillales</taxon>
        <taxon>Bacillaceae</taxon>
    </lineage>
</organism>
<dbReference type="PANTHER" id="PTHR40047:SF1">
    <property type="entry name" value="UPF0703 PROTEIN YCGQ"/>
    <property type="match status" value="1"/>
</dbReference>
<dbReference type="InterPro" id="IPR052955">
    <property type="entry name" value="UPF0703_membrane_permease"/>
</dbReference>
<dbReference type="STRING" id="1601833.SAMN05518684_101290"/>
<feature type="domain" description="DUF1980" evidence="3">
    <location>
        <begin position="180"/>
        <end position="317"/>
    </location>
</feature>
<evidence type="ECO:0000313" key="5">
    <source>
        <dbReference type="Proteomes" id="UP000198571"/>
    </source>
</evidence>
<feature type="transmembrane region" description="Helical" evidence="1">
    <location>
        <begin position="86"/>
        <end position="105"/>
    </location>
</feature>
<keyword evidence="1" id="KW-1133">Transmembrane helix</keyword>
<proteinExistence type="predicted"/>
<protein>
    <submittedName>
        <fullName evidence="4">Putative membrane protein</fullName>
    </submittedName>
</protein>
<dbReference type="EMBL" id="FOGT01000001">
    <property type="protein sequence ID" value="SER46934.1"/>
    <property type="molecule type" value="Genomic_DNA"/>
</dbReference>